<dbReference type="Proteomes" id="UP000320333">
    <property type="component" value="Unassembled WGS sequence"/>
</dbReference>
<evidence type="ECO:0000256" key="4">
    <source>
        <dbReference type="ARBA" id="ARBA00023125"/>
    </source>
</evidence>
<dbReference type="GO" id="GO:0051382">
    <property type="term" value="P:kinetochore assembly"/>
    <property type="evidence" value="ECO:0007669"/>
    <property type="project" value="InterPro"/>
</dbReference>
<keyword evidence="4" id="KW-0238">DNA-binding</keyword>
<evidence type="ECO:0000256" key="5">
    <source>
        <dbReference type="ARBA" id="ARBA00023204"/>
    </source>
</evidence>
<dbReference type="Pfam" id="PF09415">
    <property type="entry name" value="CENP-X"/>
    <property type="match status" value="1"/>
</dbReference>
<dbReference type="GO" id="GO:0000712">
    <property type="term" value="P:resolution of meiotic recombination intermediates"/>
    <property type="evidence" value="ECO:0007669"/>
    <property type="project" value="TreeGrafter"/>
</dbReference>
<comment type="caution">
    <text evidence="7">The sequence shown here is derived from an EMBL/GenBank/DDBJ whole genome shotgun (WGS) entry which is preliminary data.</text>
</comment>
<dbReference type="GO" id="GO:0006281">
    <property type="term" value="P:DNA repair"/>
    <property type="evidence" value="ECO:0007669"/>
    <property type="project" value="UniProtKB-KW"/>
</dbReference>
<dbReference type="GO" id="GO:0071821">
    <property type="term" value="C:FANCM-MHF complex"/>
    <property type="evidence" value="ECO:0007669"/>
    <property type="project" value="TreeGrafter"/>
</dbReference>
<dbReference type="STRING" id="246404.A0A507FS47"/>
<protein>
    <recommendedName>
        <fullName evidence="9">Centromere protein X</fullName>
    </recommendedName>
</protein>
<dbReference type="PANTHER" id="PTHR28680:SF1">
    <property type="entry name" value="CENTROMERE PROTEIN X"/>
    <property type="match status" value="1"/>
</dbReference>
<dbReference type="GO" id="GO:0003677">
    <property type="term" value="F:DNA binding"/>
    <property type="evidence" value="ECO:0007669"/>
    <property type="project" value="UniProtKB-KW"/>
</dbReference>
<organism evidence="7 8">
    <name type="scientific">Chytriomyces confervae</name>
    <dbReference type="NCBI Taxonomy" id="246404"/>
    <lineage>
        <taxon>Eukaryota</taxon>
        <taxon>Fungi</taxon>
        <taxon>Fungi incertae sedis</taxon>
        <taxon>Chytridiomycota</taxon>
        <taxon>Chytridiomycota incertae sedis</taxon>
        <taxon>Chytridiomycetes</taxon>
        <taxon>Chytridiales</taxon>
        <taxon>Chytriomycetaceae</taxon>
        <taxon>Chytriomyces</taxon>
    </lineage>
</organism>
<keyword evidence="5" id="KW-0234">DNA repair</keyword>
<evidence type="ECO:0008006" key="9">
    <source>
        <dbReference type="Google" id="ProtNLM"/>
    </source>
</evidence>
<evidence type="ECO:0000256" key="3">
    <source>
        <dbReference type="ARBA" id="ARBA00022763"/>
    </source>
</evidence>
<evidence type="ECO:0000313" key="7">
    <source>
        <dbReference type="EMBL" id="TPX78026.1"/>
    </source>
</evidence>
<accession>A0A507FS47</accession>
<gene>
    <name evidence="7" type="ORF">CcCBS67573_g00705</name>
</gene>
<dbReference type="CDD" id="cd22921">
    <property type="entry name" value="HFD_CENP-X"/>
    <property type="match status" value="1"/>
</dbReference>
<dbReference type="InterPro" id="IPR018552">
    <property type="entry name" value="CENP-X"/>
</dbReference>
<keyword evidence="8" id="KW-1185">Reference proteome</keyword>
<dbReference type="GO" id="GO:0031297">
    <property type="term" value="P:replication fork processing"/>
    <property type="evidence" value="ECO:0007669"/>
    <property type="project" value="TreeGrafter"/>
</dbReference>
<evidence type="ECO:0000256" key="6">
    <source>
        <dbReference type="ARBA" id="ARBA00023242"/>
    </source>
</evidence>
<keyword evidence="3" id="KW-0227">DNA damage</keyword>
<dbReference type="OrthoDB" id="2500381at2759"/>
<name>A0A507FS47_9FUNG</name>
<dbReference type="PANTHER" id="PTHR28680">
    <property type="entry name" value="CENTROMERE PROTEIN X"/>
    <property type="match status" value="1"/>
</dbReference>
<comment type="subcellular location">
    <subcellularLocation>
        <location evidence="1">Nucleus</location>
    </subcellularLocation>
</comment>
<sequence length="87" mass="9690">MSFNPETVQALLKAASNNPDFKMNKESLAVTCELLTAFTTELVMRSTQQALQRRSSMARPSDLDGGDTKLDVNCLERVLPQLLLDFN</sequence>
<reference evidence="7 8" key="1">
    <citation type="journal article" date="2019" name="Sci. Rep.">
        <title>Comparative genomics of chytrid fungi reveal insights into the obligate biotrophic and pathogenic lifestyle of Synchytrium endobioticum.</title>
        <authorList>
            <person name="van de Vossenberg B.T.L.H."/>
            <person name="Warris S."/>
            <person name="Nguyen H.D.T."/>
            <person name="van Gent-Pelzer M.P.E."/>
            <person name="Joly D.L."/>
            <person name="van de Geest H.C."/>
            <person name="Bonants P.J.M."/>
            <person name="Smith D.S."/>
            <person name="Levesque C.A."/>
            <person name="van der Lee T.A.J."/>
        </authorList>
    </citation>
    <scope>NUCLEOTIDE SEQUENCE [LARGE SCALE GENOMIC DNA]</scope>
    <source>
        <strain evidence="7 8">CBS 675.73</strain>
    </source>
</reference>
<keyword evidence="6" id="KW-0539">Nucleus</keyword>
<dbReference type="AlphaFoldDB" id="A0A507FS47"/>
<proteinExistence type="inferred from homology"/>
<dbReference type="Gene3D" id="6.10.130.30">
    <property type="match status" value="1"/>
</dbReference>
<evidence type="ECO:0000256" key="1">
    <source>
        <dbReference type="ARBA" id="ARBA00004123"/>
    </source>
</evidence>
<dbReference type="EMBL" id="QEAP01000010">
    <property type="protein sequence ID" value="TPX78026.1"/>
    <property type="molecule type" value="Genomic_DNA"/>
</dbReference>
<evidence type="ECO:0000256" key="2">
    <source>
        <dbReference type="ARBA" id="ARBA00009359"/>
    </source>
</evidence>
<evidence type="ECO:0000313" key="8">
    <source>
        <dbReference type="Proteomes" id="UP000320333"/>
    </source>
</evidence>
<comment type="similarity">
    <text evidence="2">Belongs to the CENP-X/MHF2 family.</text>
</comment>